<name>A0A445ADV7_ARAHY</name>
<proteinExistence type="predicted"/>
<gene>
    <name evidence="1" type="ORF">Ahy_B02g058115</name>
</gene>
<sequence length="242" mass="26358">MYGFRLQPPRNMDEANWKNDDYDTNALNLDLTMDVPLLNVASQSGILVEEFIPPSAYKPPPPPQAPTESIKARLMAIEQSVAMLDVRATQTEALIVYIKMMLPTLCKKEETFQMILTPKVQVQDEATDKKIAQPPNTPGCVATADVVVLNNSNIGAPGQMFTHQLTSSQKGKGILGDPITNLSLDVVVPDSSGSEDDLVLLDHLSSTPIISTSATLIPTEAPTSLYWSRGVRKCGTSPRMIH</sequence>
<dbReference type="EMBL" id="SDMP01000012">
    <property type="protein sequence ID" value="RYR24606.1"/>
    <property type="molecule type" value="Genomic_DNA"/>
</dbReference>
<evidence type="ECO:0000313" key="2">
    <source>
        <dbReference type="Proteomes" id="UP000289738"/>
    </source>
</evidence>
<organism evidence="1 2">
    <name type="scientific">Arachis hypogaea</name>
    <name type="common">Peanut</name>
    <dbReference type="NCBI Taxonomy" id="3818"/>
    <lineage>
        <taxon>Eukaryota</taxon>
        <taxon>Viridiplantae</taxon>
        <taxon>Streptophyta</taxon>
        <taxon>Embryophyta</taxon>
        <taxon>Tracheophyta</taxon>
        <taxon>Spermatophyta</taxon>
        <taxon>Magnoliopsida</taxon>
        <taxon>eudicotyledons</taxon>
        <taxon>Gunneridae</taxon>
        <taxon>Pentapetalae</taxon>
        <taxon>rosids</taxon>
        <taxon>fabids</taxon>
        <taxon>Fabales</taxon>
        <taxon>Fabaceae</taxon>
        <taxon>Papilionoideae</taxon>
        <taxon>50 kb inversion clade</taxon>
        <taxon>dalbergioids sensu lato</taxon>
        <taxon>Dalbergieae</taxon>
        <taxon>Pterocarpus clade</taxon>
        <taxon>Arachis</taxon>
    </lineage>
</organism>
<reference evidence="1 2" key="1">
    <citation type="submission" date="2019-01" db="EMBL/GenBank/DDBJ databases">
        <title>Sequencing of cultivated peanut Arachis hypogaea provides insights into genome evolution and oil improvement.</title>
        <authorList>
            <person name="Chen X."/>
        </authorList>
    </citation>
    <scope>NUCLEOTIDE SEQUENCE [LARGE SCALE GENOMIC DNA]</scope>
    <source>
        <strain evidence="2">cv. Fuhuasheng</strain>
        <tissue evidence="1">Leaves</tissue>
    </source>
</reference>
<accession>A0A445ADV7</accession>
<keyword evidence="2" id="KW-1185">Reference proteome</keyword>
<dbReference type="AlphaFoldDB" id="A0A445ADV7"/>
<dbReference type="Proteomes" id="UP000289738">
    <property type="component" value="Chromosome B02"/>
</dbReference>
<protein>
    <submittedName>
        <fullName evidence="1">Uncharacterized protein</fullName>
    </submittedName>
</protein>
<evidence type="ECO:0000313" key="1">
    <source>
        <dbReference type="EMBL" id="RYR24606.1"/>
    </source>
</evidence>
<comment type="caution">
    <text evidence="1">The sequence shown here is derived from an EMBL/GenBank/DDBJ whole genome shotgun (WGS) entry which is preliminary data.</text>
</comment>